<evidence type="ECO:0000313" key="2">
    <source>
        <dbReference type="EMBL" id="KKL26609.1"/>
    </source>
</evidence>
<organism evidence="2">
    <name type="scientific">marine sediment metagenome</name>
    <dbReference type="NCBI Taxonomy" id="412755"/>
    <lineage>
        <taxon>unclassified sequences</taxon>
        <taxon>metagenomes</taxon>
        <taxon>ecological metagenomes</taxon>
    </lineage>
</organism>
<accession>A0A0F9BXI5</accession>
<protein>
    <submittedName>
        <fullName evidence="2">Uncharacterized protein</fullName>
    </submittedName>
</protein>
<evidence type="ECO:0000256" key="1">
    <source>
        <dbReference type="SAM" id="MobiDB-lite"/>
    </source>
</evidence>
<gene>
    <name evidence="2" type="ORF">LCGC14_2393580</name>
</gene>
<comment type="caution">
    <text evidence="2">The sequence shown here is derived from an EMBL/GenBank/DDBJ whole genome shotgun (WGS) entry which is preliminary data.</text>
</comment>
<feature type="region of interest" description="Disordered" evidence="1">
    <location>
        <begin position="1"/>
        <end position="28"/>
    </location>
</feature>
<dbReference type="EMBL" id="LAZR01035775">
    <property type="protein sequence ID" value="KKL26609.1"/>
    <property type="molecule type" value="Genomic_DNA"/>
</dbReference>
<dbReference type="AlphaFoldDB" id="A0A0F9BXI5"/>
<name>A0A0F9BXI5_9ZZZZ</name>
<sequence>MKRSNKLKRNKPLTRRKSLRRNKRPQATTLIRSIHHKRHYVTHDGAMPPRYYERPEGFYYQMKLMSRSEAIHLKWRMDKIYCGKFKIGKYNG</sequence>
<reference evidence="2" key="1">
    <citation type="journal article" date="2015" name="Nature">
        <title>Complex archaea that bridge the gap between prokaryotes and eukaryotes.</title>
        <authorList>
            <person name="Spang A."/>
            <person name="Saw J.H."/>
            <person name="Jorgensen S.L."/>
            <person name="Zaremba-Niedzwiedzka K."/>
            <person name="Martijn J."/>
            <person name="Lind A.E."/>
            <person name="van Eijk R."/>
            <person name="Schleper C."/>
            <person name="Guy L."/>
            <person name="Ettema T.J."/>
        </authorList>
    </citation>
    <scope>NUCLEOTIDE SEQUENCE</scope>
</reference>
<proteinExistence type="predicted"/>
<feature type="compositionally biased region" description="Basic residues" evidence="1">
    <location>
        <begin position="1"/>
        <end position="24"/>
    </location>
</feature>